<keyword evidence="15" id="KW-0407">Ion channel</keyword>
<evidence type="ECO:0000256" key="16">
    <source>
        <dbReference type="SAM" id="MobiDB-lite"/>
    </source>
</evidence>
<dbReference type="GO" id="GO:0005891">
    <property type="term" value="C:voltage-gated calcium channel complex"/>
    <property type="evidence" value="ECO:0007669"/>
    <property type="project" value="TreeGrafter"/>
</dbReference>
<gene>
    <name evidence="19" type="ORF">CLODIP_2_CD05531</name>
</gene>
<protein>
    <recommendedName>
        <fullName evidence="18">VWFA domain-containing protein</fullName>
    </recommendedName>
</protein>
<accession>A0A8S1C3U7</accession>
<dbReference type="FunFam" id="3.30.450.20:FF:000057">
    <property type="entry name" value="Voltage-dependent calcium channel subunit alpha-2/delta-4"/>
    <property type="match status" value="1"/>
</dbReference>
<keyword evidence="7 17" id="KW-0732">Signal</keyword>
<keyword evidence="3" id="KW-0109">Calcium transport</keyword>
<keyword evidence="9" id="KW-0851">Voltage-gated channel</keyword>
<dbReference type="GO" id="GO:0046872">
    <property type="term" value="F:metal ion binding"/>
    <property type="evidence" value="ECO:0007669"/>
    <property type="project" value="UniProtKB-KW"/>
</dbReference>
<evidence type="ECO:0000256" key="15">
    <source>
        <dbReference type="ARBA" id="ARBA00023303"/>
    </source>
</evidence>
<evidence type="ECO:0000313" key="20">
    <source>
        <dbReference type="Proteomes" id="UP000494165"/>
    </source>
</evidence>
<dbReference type="InterPro" id="IPR013680">
    <property type="entry name" value="VDCC_a2/dsu"/>
</dbReference>
<evidence type="ECO:0000256" key="1">
    <source>
        <dbReference type="ARBA" id="ARBA00004479"/>
    </source>
</evidence>
<dbReference type="AlphaFoldDB" id="A0A8S1C3U7"/>
<feature type="chain" id="PRO_5035826533" description="VWFA domain-containing protein" evidence="17">
    <location>
        <begin position="32"/>
        <end position="1252"/>
    </location>
</feature>
<keyword evidence="10" id="KW-1133">Transmembrane helix</keyword>
<keyword evidence="6" id="KW-0479">Metal-binding</keyword>
<dbReference type="GO" id="GO:0005245">
    <property type="term" value="F:voltage-gated calcium channel activity"/>
    <property type="evidence" value="ECO:0007669"/>
    <property type="project" value="TreeGrafter"/>
</dbReference>
<keyword evidence="14" id="KW-0325">Glycoprotein</keyword>
<evidence type="ECO:0000256" key="11">
    <source>
        <dbReference type="ARBA" id="ARBA00023065"/>
    </source>
</evidence>
<feature type="region of interest" description="Disordered" evidence="16">
    <location>
        <begin position="750"/>
        <end position="793"/>
    </location>
</feature>
<dbReference type="Pfam" id="PF13768">
    <property type="entry name" value="VWA_3"/>
    <property type="match status" value="1"/>
</dbReference>
<dbReference type="OrthoDB" id="10054666at2759"/>
<dbReference type="SMART" id="SM00327">
    <property type="entry name" value="VWA"/>
    <property type="match status" value="1"/>
</dbReference>
<dbReference type="PANTHER" id="PTHR10166">
    <property type="entry name" value="VOLTAGE-DEPENDENT CALCIUM CHANNEL SUBUNIT ALPHA-2/DELTA-RELATED"/>
    <property type="match status" value="1"/>
</dbReference>
<evidence type="ECO:0000256" key="13">
    <source>
        <dbReference type="ARBA" id="ARBA00023157"/>
    </source>
</evidence>
<reference evidence="19 20" key="1">
    <citation type="submission" date="2020-04" db="EMBL/GenBank/DDBJ databases">
        <authorList>
            <person name="Alioto T."/>
            <person name="Alioto T."/>
            <person name="Gomez Garrido J."/>
        </authorList>
    </citation>
    <scope>NUCLEOTIDE SEQUENCE [LARGE SCALE GENOMIC DNA]</scope>
</reference>
<evidence type="ECO:0000259" key="18">
    <source>
        <dbReference type="PROSITE" id="PS50234"/>
    </source>
</evidence>
<sequence length="1252" mass="144346">MEEEETRRCWPVPRMHLLLLLLLVFAQPGNGDEDKQVHDPINPQSVQQWAKTLGMELWTCGKYVTRRDDLLERYNKQHANVIERSGSNIVLEMAKEVKEMMDLKISALKRIMDAAEATAISSHDELVLEHEYWNAKLIVPQGEEVPEGSREMVLTPNSHFYNIPVNTSFSTVHVPTNVFDGAPDVMRAIKWSENLDSIFTYNYKFDPSLSWQYFGSSFGFMRQYPALQWKQEPVDLYDCRTRGWYIEAATSAKDVVILVDFSGSMTGMRKEIARHAVNSILDTLSNNDFVNIFTFSEETQELIPCFRDTLVQATLANVRELKGSLEELETKDIANFTTALTRAFELLQWAREERYGAMCNQAIMLVTDEVPALYEEIFQEYNWKELPNMPVRLFTYLIGREVPDVERIKWVACANQGYYVHLSTLAEVRESVLNYVQVMARPMVLKRTVHPVTWTPVYADVTDPKMTDWLWEMKECAEQKERFESYRKDKEKFDSKEEQDRRFAKKLRRTQDQTSGDLIKYQLMTSVSMPVFDMRDNATRVANLLGVAGTDVPIQDILKLLPPHMLGVNGYAFIVTNNGFVLTHPDLRPVFQDILKPSYNSVDMSEVELMDTETEARELSDAMKAFRDAVINQSTGTVTLDTRYHFDGMRRASRIRRHYYYTAIATTPFTLVISLPDKYGASKVHGVEEIRRSVAEGQHIMSYFKGKDWRVHPDWIYCKYHYDTEHEFDSAEHELLHFLDRAQRPGWHWPLRKLSTPPEHQSGEREQPGRGGSGRARSRPTPPSNANGKTGKVDKDSYYCDRNLFLSLLFDAKMTEGFSKNLSESPPTDSEKGLKEQFGVTVSFIATHTGLTRWHDFPLGVDPDDANVEGQFSSHHNKATDELWYRRAVEQHMVQPDSFVYSVPHEVSHRNDTLITASHALFLNKNERRAPVAVVGFQFLQSALFNRFQNITSKCAVPNCKRTCAHQNVSCYLLDNHGYVIISDELQDSGHFFGEIQGYVMQKMIDEGIYQRIRIFDYQAVCFKGDGVTSDATPSRMQKHHILSWFFDWIVSKFLFLYVQTSLQDIWHSSWAHPSGGEEAYEEIYEDTTESGKPGDRHKRTEGKVLINRTRPQTCDQQVDLYQLNTRLRSPRGSSDKKGKPITNNQKYEIKHCTRPFLIEPVETSNMLLVIVDSLCEIPFHEMTVIPNEVSYNESLACHRLRGNILPRKTLSPCINHHPKEKEIELCGRANRPIHAWSGLIVALLFWLLATE</sequence>
<evidence type="ECO:0000256" key="3">
    <source>
        <dbReference type="ARBA" id="ARBA00022568"/>
    </source>
</evidence>
<evidence type="ECO:0000256" key="14">
    <source>
        <dbReference type="ARBA" id="ARBA00023180"/>
    </source>
</evidence>
<dbReference type="Gene3D" id="3.40.50.410">
    <property type="entry name" value="von Willebrand factor, type A domain"/>
    <property type="match status" value="1"/>
</dbReference>
<dbReference type="PANTHER" id="PTHR10166:SF63">
    <property type="entry name" value="STRAIGHTJACKET, ISOFORM C"/>
    <property type="match status" value="1"/>
</dbReference>
<keyword evidence="13" id="KW-1015">Disulfide bond</keyword>
<keyword evidence="5" id="KW-0812">Transmembrane</keyword>
<evidence type="ECO:0000256" key="17">
    <source>
        <dbReference type="SAM" id="SignalP"/>
    </source>
</evidence>
<dbReference type="Pfam" id="PF08399">
    <property type="entry name" value="VWA_N"/>
    <property type="match status" value="1"/>
</dbReference>
<evidence type="ECO:0000256" key="7">
    <source>
        <dbReference type="ARBA" id="ARBA00022729"/>
    </source>
</evidence>
<dbReference type="CDD" id="cd01463">
    <property type="entry name" value="vWA_VGCC_like"/>
    <property type="match status" value="1"/>
</dbReference>
<dbReference type="PROSITE" id="PS50234">
    <property type="entry name" value="VWFA"/>
    <property type="match status" value="1"/>
</dbReference>
<feature type="signal peptide" evidence="17">
    <location>
        <begin position="1"/>
        <end position="31"/>
    </location>
</feature>
<dbReference type="EMBL" id="CADEPI010000021">
    <property type="protein sequence ID" value="CAB3365539.1"/>
    <property type="molecule type" value="Genomic_DNA"/>
</dbReference>
<keyword evidence="11" id="KW-0406">Ion transport</keyword>
<keyword evidence="8" id="KW-0106">Calcium</keyword>
<dbReference type="SUPFAM" id="SSF53300">
    <property type="entry name" value="vWA-like"/>
    <property type="match status" value="1"/>
</dbReference>
<evidence type="ECO:0000256" key="4">
    <source>
        <dbReference type="ARBA" id="ARBA00022673"/>
    </source>
</evidence>
<keyword evidence="12" id="KW-0472">Membrane</keyword>
<dbReference type="Gene3D" id="3.30.450.20">
    <property type="entry name" value="PAS domain"/>
    <property type="match status" value="1"/>
</dbReference>
<evidence type="ECO:0000256" key="10">
    <source>
        <dbReference type="ARBA" id="ARBA00022989"/>
    </source>
</evidence>
<organism evidence="19 20">
    <name type="scientific">Cloeon dipterum</name>
    <dbReference type="NCBI Taxonomy" id="197152"/>
    <lineage>
        <taxon>Eukaryota</taxon>
        <taxon>Metazoa</taxon>
        <taxon>Ecdysozoa</taxon>
        <taxon>Arthropoda</taxon>
        <taxon>Hexapoda</taxon>
        <taxon>Insecta</taxon>
        <taxon>Pterygota</taxon>
        <taxon>Palaeoptera</taxon>
        <taxon>Ephemeroptera</taxon>
        <taxon>Pisciforma</taxon>
        <taxon>Baetidae</taxon>
        <taxon>Cloeon</taxon>
    </lineage>
</organism>
<comment type="subcellular location">
    <subcellularLocation>
        <location evidence="1">Membrane</location>
        <topology evidence="1">Single-pass type I membrane protein</topology>
    </subcellularLocation>
</comment>
<proteinExistence type="predicted"/>
<dbReference type="InterPro" id="IPR013608">
    <property type="entry name" value="VWA_N"/>
</dbReference>
<evidence type="ECO:0000256" key="5">
    <source>
        <dbReference type="ARBA" id="ARBA00022692"/>
    </source>
</evidence>
<evidence type="ECO:0000256" key="6">
    <source>
        <dbReference type="ARBA" id="ARBA00022723"/>
    </source>
</evidence>
<feature type="domain" description="VWFA" evidence="18">
    <location>
        <begin position="254"/>
        <end position="436"/>
    </location>
</feature>
<dbReference type="Proteomes" id="UP000494165">
    <property type="component" value="Unassembled WGS sequence"/>
</dbReference>
<dbReference type="Pfam" id="PF08473">
    <property type="entry name" value="VGCC_alpha2"/>
    <property type="match status" value="1"/>
</dbReference>
<name>A0A8S1C3U7_9INSE</name>
<comment type="caution">
    <text evidence="19">The sequence shown here is derived from an EMBL/GenBank/DDBJ whole genome shotgun (WGS) entry which is preliminary data.</text>
</comment>
<evidence type="ECO:0000256" key="2">
    <source>
        <dbReference type="ARBA" id="ARBA00022448"/>
    </source>
</evidence>
<evidence type="ECO:0000256" key="12">
    <source>
        <dbReference type="ARBA" id="ARBA00023136"/>
    </source>
</evidence>
<evidence type="ECO:0000256" key="9">
    <source>
        <dbReference type="ARBA" id="ARBA00022882"/>
    </source>
</evidence>
<keyword evidence="20" id="KW-1185">Reference proteome</keyword>
<dbReference type="FunFam" id="3.40.50.410:FF:000007">
    <property type="entry name" value="Calcium voltage-gated channel auxiliary subunit alpha2delta 3"/>
    <property type="match status" value="1"/>
</dbReference>
<dbReference type="InterPro" id="IPR036465">
    <property type="entry name" value="vWFA_dom_sf"/>
</dbReference>
<dbReference type="CDD" id="cd12912">
    <property type="entry name" value="PDC2_MCP_like"/>
    <property type="match status" value="1"/>
</dbReference>
<evidence type="ECO:0000313" key="19">
    <source>
        <dbReference type="EMBL" id="CAB3365539.1"/>
    </source>
</evidence>
<keyword evidence="4" id="KW-0107">Calcium channel</keyword>
<dbReference type="InterPro" id="IPR002035">
    <property type="entry name" value="VWF_A"/>
</dbReference>
<dbReference type="InterPro" id="IPR051173">
    <property type="entry name" value="Ca_channel_alpha-2/delta"/>
</dbReference>
<keyword evidence="2" id="KW-0813">Transport</keyword>
<evidence type="ECO:0000256" key="8">
    <source>
        <dbReference type="ARBA" id="ARBA00022837"/>
    </source>
</evidence>